<dbReference type="EMBL" id="NAFL01000283">
    <property type="protein sequence ID" value="OSJ24068.1"/>
    <property type="molecule type" value="Genomic_DNA"/>
</dbReference>
<dbReference type="InterPro" id="IPR001387">
    <property type="entry name" value="Cro/C1-type_HTH"/>
</dbReference>
<dbReference type="InterPro" id="IPR014710">
    <property type="entry name" value="RmlC-like_jellyroll"/>
</dbReference>
<evidence type="ECO:0000313" key="4">
    <source>
        <dbReference type="Proteomes" id="UP000193335"/>
    </source>
</evidence>
<dbReference type="GO" id="GO:0003677">
    <property type="term" value="F:DNA binding"/>
    <property type="evidence" value="ECO:0007669"/>
    <property type="project" value="UniProtKB-KW"/>
</dbReference>
<proteinExistence type="predicted"/>
<organism evidence="3 4">
    <name type="scientific">Bradyrhizobium japonicum</name>
    <dbReference type="NCBI Taxonomy" id="375"/>
    <lineage>
        <taxon>Bacteria</taxon>
        <taxon>Pseudomonadati</taxon>
        <taxon>Pseudomonadota</taxon>
        <taxon>Alphaproteobacteria</taxon>
        <taxon>Hyphomicrobiales</taxon>
        <taxon>Nitrobacteraceae</taxon>
        <taxon>Bradyrhizobium</taxon>
    </lineage>
</organism>
<feature type="domain" description="HTH cro/C1-type" evidence="2">
    <location>
        <begin position="35"/>
        <end position="89"/>
    </location>
</feature>
<dbReference type="InterPro" id="IPR013096">
    <property type="entry name" value="Cupin_2"/>
</dbReference>
<dbReference type="InterPro" id="IPR011051">
    <property type="entry name" value="RmlC_Cupin_sf"/>
</dbReference>
<gene>
    <name evidence="3" type="ORF">BSZ19_43220</name>
</gene>
<dbReference type="SUPFAM" id="SSF51182">
    <property type="entry name" value="RmlC-like cupins"/>
    <property type="match status" value="1"/>
</dbReference>
<accession>A0A1Y2JCA7</accession>
<protein>
    <recommendedName>
        <fullName evidence="2">HTH cro/C1-type domain-containing protein</fullName>
    </recommendedName>
</protein>
<dbReference type="Gene3D" id="1.10.260.40">
    <property type="entry name" value="lambda repressor-like DNA-binding domains"/>
    <property type="match status" value="1"/>
</dbReference>
<sequence>MLVNHVIMMHTLPVQLAGKCCVSSENNTLNIGPRIRRARLSKGLRMRDLAQVVGCDESMISKIEAGKVMPSLPMLAKMVDALDRDMASFFGLRIDDYKLVQKPEDRLKVPVDALRGGTGVVYERLVPVAAGNLLEANVHVVASGGEKIDLITHQGEAVGYLVSGTIELTIDDTTYLMTSGDSFFFKAYLTNSYRNVGPDEARIVWVNTPQVH</sequence>
<dbReference type="PANTHER" id="PTHR46797">
    <property type="entry name" value="HTH-TYPE TRANSCRIPTIONAL REGULATOR"/>
    <property type="match status" value="1"/>
</dbReference>
<dbReference type="Proteomes" id="UP000193335">
    <property type="component" value="Unassembled WGS sequence"/>
</dbReference>
<dbReference type="PROSITE" id="PS50943">
    <property type="entry name" value="HTH_CROC1"/>
    <property type="match status" value="1"/>
</dbReference>
<comment type="caution">
    <text evidence="3">The sequence shown here is derived from an EMBL/GenBank/DDBJ whole genome shotgun (WGS) entry which is preliminary data.</text>
</comment>
<dbReference type="Pfam" id="PF07883">
    <property type="entry name" value="Cupin_2"/>
    <property type="match status" value="1"/>
</dbReference>
<dbReference type="Gene3D" id="2.60.120.10">
    <property type="entry name" value="Jelly Rolls"/>
    <property type="match status" value="1"/>
</dbReference>
<dbReference type="SUPFAM" id="SSF47413">
    <property type="entry name" value="lambda repressor-like DNA-binding domains"/>
    <property type="match status" value="1"/>
</dbReference>
<dbReference type="GO" id="GO:0005829">
    <property type="term" value="C:cytosol"/>
    <property type="evidence" value="ECO:0007669"/>
    <property type="project" value="TreeGrafter"/>
</dbReference>
<dbReference type="CDD" id="cd00093">
    <property type="entry name" value="HTH_XRE"/>
    <property type="match status" value="1"/>
</dbReference>
<evidence type="ECO:0000259" key="2">
    <source>
        <dbReference type="PROSITE" id="PS50943"/>
    </source>
</evidence>
<evidence type="ECO:0000256" key="1">
    <source>
        <dbReference type="ARBA" id="ARBA00023125"/>
    </source>
</evidence>
<dbReference type="AlphaFoldDB" id="A0A1Y2JCA7"/>
<dbReference type="Pfam" id="PF01381">
    <property type="entry name" value="HTH_3"/>
    <property type="match status" value="1"/>
</dbReference>
<dbReference type="CDD" id="cd02209">
    <property type="entry name" value="cupin_XRE_C"/>
    <property type="match status" value="1"/>
</dbReference>
<dbReference type="InterPro" id="IPR050807">
    <property type="entry name" value="TransReg_Diox_bact_type"/>
</dbReference>
<reference evidence="3 4" key="1">
    <citation type="submission" date="2017-03" db="EMBL/GenBank/DDBJ databases">
        <title>Whole genome sequences of fourteen strains of Bradyrhizobium canariense and one strain of Bradyrhizobium japonicum isolated from Lupinus (Papilionoideae: Genisteae) species in Algeria.</title>
        <authorList>
            <person name="Crovadore J."/>
            <person name="Chekireb D."/>
            <person name="Brachmann A."/>
            <person name="Chablais R."/>
            <person name="Cochard B."/>
            <person name="Lefort F."/>
        </authorList>
    </citation>
    <scope>NUCLEOTIDE SEQUENCE [LARGE SCALE GENOMIC DNA]</scope>
    <source>
        <strain evidence="3 4">UBMA197</strain>
    </source>
</reference>
<name>A0A1Y2JCA7_BRAJP</name>
<dbReference type="PANTHER" id="PTHR46797:SF2">
    <property type="entry name" value="TRANSCRIPTIONAL REGULATOR"/>
    <property type="match status" value="1"/>
</dbReference>
<dbReference type="SMART" id="SM00530">
    <property type="entry name" value="HTH_XRE"/>
    <property type="match status" value="1"/>
</dbReference>
<evidence type="ECO:0000313" key="3">
    <source>
        <dbReference type="EMBL" id="OSJ24068.1"/>
    </source>
</evidence>
<keyword evidence="1" id="KW-0238">DNA-binding</keyword>
<dbReference type="GO" id="GO:0003700">
    <property type="term" value="F:DNA-binding transcription factor activity"/>
    <property type="evidence" value="ECO:0007669"/>
    <property type="project" value="TreeGrafter"/>
</dbReference>
<dbReference type="InterPro" id="IPR010982">
    <property type="entry name" value="Lambda_DNA-bd_dom_sf"/>
</dbReference>